<gene>
    <name evidence="1" type="ORF">LSAT_V11C900462850</name>
</gene>
<evidence type="ECO:0000313" key="2">
    <source>
        <dbReference type="Proteomes" id="UP000235145"/>
    </source>
</evidence>
<accession>A0A9R1UJK0</accession>
<name>A0A9R1UJK0_LACSA</name>
<organism evidence="1 2">
    <name type="scientific">Lactuca sativa</name>
    <name type="common">Garden lettuce</name>
    <dbReference type="NCBI Taxonomy" id="4236"/>
    <lineage>
        <taxon>Eukaryota</taxon>
        <taxon>Viridiplantae</taxon>
        <taxon>Streptophyta</taxon>
        <taxon>Embryophyta</taxon>
        <taxon>Tracheophyta</taxon>
        <taxon>Spermatophyta</taxon>
        <taxon>Magnoliopsida</taxon>
        <taxon>eudicotyledons</taxon>
        <taxon>Gunneridae</taxon>
        <taxon>Pentapetalae</taxon>
        <taxon>asterids</taxon>
        <taxon>campanulids</taxon>
        <taxon>Asterales</taxon>
        <taxon>Asteraceae</taxon>
        <taxon>Cichorioideae</taxon>
        <taxon>Cichorieae</taxon>
        <taxon>Lactucinae</taxon>
        <taxon>Lactuca</taxon>
    </lineage>
</organism>
<dbReference type="Proteomes" id="UP000235145">
    <property type="component" value="Unassembled WGS sequence"/>
</dbReference>
<evidence type="ECO:0000313" key="1">
    <source>
        <dbReference type="EMBL" id="KAJ0188323.1"/>
    </source>
</evidence>
<keyword evidence="2" id="KW-1185">Reference proteome</keyword>
<proteinExistence type="predicted"/>
<comment type="caution">
    <text evidence="1">The sequence shown here is derived from an EMBL/GenBank/DDBJ whole genome shotgun (WGS) entry which is preliminary data.</text>
</comment>
<dbReference type="AlphaFoldDB" id="A0A9R1UJK0"/>
<reference evidence="1 2" key="1">
    <citation type="journal article" date="2017" name="Nat. Commun.">
        <title>Genome assembly with in vitro proximity ligation data and whole-genome triplication in lettuce.</title>
        <authorList>
            <person name="Reyes-Chin-Wo S."/>
            <person name="Wang Z."/>
            <person name="Yang X."/>
            <person name="Kozik A."/>
            <person name="Arikit S."/>
            <person name="Song C."/>
            <person name="Xia L."/>
            <person name="Froenicke L."/>
            <person name="Lavelle D.O."/>
            <person name="Truco M.J."/>
            <person name="Xia R."/>
            <person name="Zhu S."/>
            <person name="Xu C."/>
            <person name="Xu H."/>
            <person name="Xu X."/>
            <person name="Cox K."/>
            <person name="Korf I."/>
            <person name="Meyers B.C."/>
            <person name="Michelmore R.W."/>
        </authorList>
    </citation>
    <scope>NUCLEOTIDE SEQUENCE [LARGE SCALE GENOMIC DNA]</scope>
    <source>
        <strain evidence="2">cv. Salinas</strain>
        <tissue evidence="1">Seedlings</tissue>
    </source>
</reference>
<sequence>MEKGEVFQGVREFQVVEVCGKKLLGLLIISMSMSRVIENGATIWFWHDYQSWSGLWSLLVLNLSLWCMLPRSPSLHVKFATLREE</sequence>
<protein>
    <submittedName>
        <fullName evidence="1">Uncharacterized protein</fullName>
    </submittedName>
</protein>
<dbReference type="EMBL" id="NBSK02000009">
    <property type="protein sequence ID" value="KAJ0188323.1"/>
    <property type="molecule type" value="Genomic_DNA"/>
</dbReference>